<keyword evidence="9" id="KW-1185">Reference proteome</keyword>
<dbReference type="VEuPathDB" id="CryptoDB:Vbra_21352"/>
<name>A0A0G4FLN1_VITBC</name>
<evidence type="ECO:0000313" key="9">
    <source>
        <dbReference type="Proteomes" id="UP000041254"/>
    </source>
</evidence>
<reference evidence="8 9" key="1">
    <citation type="submission" date="2014-11" db="EMBL/GenBank/DDBJ databases">
        <authorList>
            <person name="Zhu J."/>
            <person name="Qi W."/>
            <person name="Song R."/>
        </authorList>
    </citation>
    <scope>NUCLEOTIDE SEQUENCE [LARGE SCALE GENOMIC DNA]</scope>
</reference>
<evidence type="ECO:0000256" key="5">
    <source>
        <dbReference type="ARBA" id="ARBA00023136"/>
    </source>
</evidence>
<evidence type="ECO:0000256" key="4">
    <source>
        <dbReference type="ARBA" id="ARBA00022989"/>
    </source>
</evidence>
<dbReference type="GO" id="GO:0070072">
    <property type="term" value="P:vacuolar proton-transporting V-type ATPase complex assembly"/>
    <property type="evidence" value="ECO:0007669"/>
    <property type="project" value="InterPro"/>
</dbReference>
<proteinExistence type="predicted"/>
<accession>A0A0G4FLN1</accession>
<keyword evidence="3" id="KW-0256">Endoplasmic reticulum</keyword>
<dbReference type="GO" id="GO:0005789">
    <property type="term" value="C:endoplasmic reticulum membrane"/>
    <property type="evidence" value="ECO:0007669"/>
    <property type="project" value="UniProtKB-SubCell"/>
</dbReference>
<dbReference type="InParanoid" id="A0A0G4FLN1"/>
<gene>
    <name evidence="8" type="ORF">Vbra_21352</name>
</gene>
<dbReference type="PANTHER" id="PTHR31394">
    <property type="entry name" value="TRANSMEMBRANE PROTEIN 199"/>
    <property type="match status" value="1"/>
</dbReference>
<feature type="transmembrane region" description="Helical" evidence="7">
    <location>
        <begin position="131"/>
        <end position="151"/>
    </location>
</feature>
<keyword evidence="5 7" id="KW-0472">Membrane</keyword>
<dbReference type="Proteomes" id="UP000041254">
    <property type="component" value="Unassembled WGS sequence"/>
</dbReference>
<feature type="region of interest" description="Disordered" evidence="6">
    <location>
        <begin position="196"/>
        <end position="224"/>
    </location>
</feature>
<feature type="transmembrane region" description="Helical" evidence="7">
    <location>
        <begin position="163"/>
        <end position="185"/>
    </location>
</feature>
<dbReference type="InterPro" id="IPR021013">
    <property type="entry name" value="ATPase_Vma12"/>
</dbReference>
<evidence type="ECO:0000256" key="6">
    <source>
        <dbReference type="SAM" id="MobiDB-lite"/>
    </source>
</evidence>
<evidence type="ECO:0000313" key="8">
    <source>
        <dbReference type="EMBL" id="CEM14381.1"/>
    </source>
</evidence>
<evidence type="ECO:0000256" key="2">
    <source>
        <dbReference type="ARBA" id="ARBA00022692"/>
    </source>
</evidence>
<sequence length="252" mass="27224">MAKLFIEVTPPIRAFLRKSSSASRQCLAHSPNTPATVELDHLIQLVEEHNAPLPARHHVKLHELMDGAGVVRRSTEGDGEENLSEMDRLRRRREEAAYQRSIHKVTASGSAGGGGGGVLGGETVQQYRGSLALAGNFILCLVGSFLAGYYLCVYLEVESITTRALVSACFAFVCLLMEVVLFIIFEEKQRAWELKRQKDKERAAQRRSKKAAGGGGQMNGPVSSMGEATEVAAVGAAELRRRGGGGEEGGEE</sequence>
<dbReference type="PANTHER" id="PTHR31394:SF1">
    <property type="entry name" value="TRANSMEMBRANE PROTEIN 199"/>
    <property type="match status" value="1"/>
</dbReference>
<organism evidence="8 9">
    <name type="scientific">Vitrella brassicaformis (strain CCMP3155)</name>
    <dbReference type="NCBI Taxonomy" id="1169540"/>
    <lineage>
        <taxon>Eukaryota</taxon>
        <taxon>Sar</taxon>
        <taxon>Alveolata</taxon>
        <taxon>Colpodellida</taxon>
        <taxon>Vitrellaceae</taxon>
        <taxon>Vitrella</taxon>
    </lineage>
</organism>
<keyword evidence="2 7" id="KW-0812">Transmembrane</keyword>
<dbReference type="OMA" id="HELMDGA"/>
<dbReference type="Pfam" id="PF11712">
    <property type="entry name" value="Vma12"/>
    <property type="match status" value="1"/>
</dbReference>
<dbReference type="OrthoDB" id="330358at2759"/>
<comment type="subcellular location">
    <subcellularLocation>
        <location evidence="1">Endoplasmic reticulum membrane</location>
        <topology evidence="1">Multi-pass membrane protein</topology>
    </subcellularLocation>
</comment>
<keyword evidence="4 7" id="KW-1133">Transmembrane helix</keyword>
<dbReference type="EMBL" id="CDMY01000456">
    <property type="protein sequence ID" value="CEM14381.1"/>
    <property type="molecule type" value="Genomic_DNA"/>
</dbReference>
<dbReference type="AlphaFoldDB" id="A0A0G4FLN1"/>
<evidence type="ECO:0000256" key="7">
    <source>
        <dbReference type="SAM" id="Phobius"/>
    </source>
</evidence>
<protein>
    <submittedName>
        <fullName evidence="8">Uncharacterized protein</fullName>
    </submittedName>
</protein>
<evidence type="ECO:0000256" key="3">
    <source>
        <dbReference type="ARBA" id="ARBA00022824"/>
    </source>
</evidence>
<evidence type="ECO:0000256" key="1">
    <source>
        <dbReference type="ARBA" id="ARBA00004477"/>
    </source>
</evidence>